<keyword evidence="4" id="KW-1185">Reference proteome</keyword>
<feature type="domain" description="Retrotransposon hot spot protein,C-terminal" evidence="2">
    <location>
        <begin position="1"/>
        <end position="38"/>
    </location>
</feature>
<dbReference type="AlphaFoldDB" id="A0A422PCQ1"/>
<evidence type="ECO:0000259" key="2">
    <source>
        <dbReference type="Pfam" id="PF07999"/>
    </source>
</evidence>
<dbReference type="OrthoDB" id="252338at2759"/>
<organism evidence="3 4">
    <name type="scientific">Trypanosoma conorhini</name>
    <dbReference type="NCBI Taxonomy" id="83891"/>
    <lineage>
        <taxon>Eukaryota</taxon>
        <taxon>Discoba</taxon>
        <taxon>Euglenozoa</taxon>
        <taxon>Kinetoplastea</taxon>
        <taxon>Metakinetoplastina</taxon>
        <taxon>Trypanosomatida</taxon>
        <taxon>Trypanosomatidae</taxon>
        <taxon>Trypanosoma</taxon>
    </lineage>
</organism>
<name>A0A422PCQ1_9TRYP</name>
<dbReference type="Pfam" id="PF07999">
    <property type="entry name" value="RHSP"/>
    <property type="match status" value="1"/>
</dbReference>
<dbReference type="RefSeq" id="XP_029227508.1">
    <property type="nucleotide sequence ID" value="XM_029372416.1"/>
</dbReference>
<dbReference type="InterPro" id="IPR046836">
    <property type="entry name" value="RHS_C"/>
</dbReference>
<sequence>MAGGAYLLYQLQHYDAEQLPTVAYFVGGSAFLFDKARKTMSRFPFFELGDGEFSGGRDAHEGVYHLRRDMGREAGVVRQTPSRRLGRARRAAPRRNSLQGVGG</sequence>
<comment type="caution">
    <text evidence="3">The sequence shown here is derived from an EMBL/GenBank/DDBJ whole genome shotgun (WGS) entry which is preliminary data.</text>
</comment>
<evidence type="ECO:0000313" key="3">
    <source>
        <dbReference type="EMBL" id="RNF15502.1"/>
    </source>
</evidence>
<dbReference type="EMBL" id="MKKU01000325">
    <property type="protein sequence ID" value="RNF15502.1"/>
    <property type="molecule type" value="Genomic_DNA"/>
</dbReference>
<evidence type="ECO:0000256" key="1">
    <source>
        <dbReference type="SAM" id="MobiDB-lite"/>
    </source>
</evidence>
<accession>A0A422PCQ1</accession>
<dbReference type="Proteomes" id="UP000284403">
    <property type="component" value="Unassembled WGS sequence"/>
</dbReference>
<evidence type="ECO:0000313" key="4">
    <source>
        <dbReference type="Proteomes" id="UP000284403"/>
    </source>
</evidence>
<feature type="compositionally biased region" description="Basic residues" evidence="1">
    <location>
        <begin position="84"/>
        <end position="93"/>
    </location>
</feature>
<gene>
    <name evidence="3" type="ORF">Tco025E_05522</name>
</gene>
<feature type="region of interest" description="Disordered" evidence="1">
    <location>
        <begin position="79"/>
        <end position="103"/>
    </location>
</feature>
<reference evidence="3 4" key="1">
    <citation type="journal article" date="2018" name="BMC Genomics">
        <title>Genomic comparison of Trypanosoma conorhini and Trypanosoma rangeli to Trypanosoma cruzi strains of high and low virulence.</title>
        <authorList>
            <person name="Bradwell K.R."/>
            <person name="Koparde V.N."/>
            <person name="Matveyev A.V."/>
            <person name="Serrano M.G."/>
            <person name="Alves J.M."/>
            <person name="Parikh H."/>
            <person name="Huang B."/>
            <person name="Lee V."/>
            <person name="Espinosa-Alvarez O."/>
            <person name="Ortiz P.A."/>
            <person name="Costa-Martins A.G."/>
            <person name="Teixeira M.M."/>
            <person name="Buck G.A."/>
        </authorList>
    </citation>
    <scope>NUCLEOTIDE SEQUENCE [LARGE SCALE GENOMIC DNA]</scope>
    <source>
        <strain evidence="3 4">025E</strain>
    </source>
</reference>
<protein>
    <submittedName>
        <fullName evidence="3">Retrotransposon hot spot (RHS) protein</fullName>
    </submittedName>
</protein>
<proteinExistence type="predicted"/>
<dbReference type="GeneID" id="40319133"/>